<dbReference type="Proteomes" id="UP000624325">
    <property type="component" value="Unassembled WGS sequence"/>
</dbReference>
<accession>A0ABQ4C1J3</accession>
<gene>
    <name evidence="2" type="ORF">Air01nite_27500</name>
</gene>
<feature type="region of interest" description="Disordered" evidence="1">
    <location>
        <begin position="69"/>
        <end position="89"/>
    </location>
</feature>
<dbReference type="EMBL" id="BONC01000016">
    <property type="protein sequence ID" value="GIF56655.1"/>
    <property type="molecule type" value="Genomic_DNA"/>
</dbReference>
<comment type="caution">
    <text evidence="2">The sequence shown here is derived from an EMBL/GenBank/DDBJ whole genome shotgun (WGS) entry which is preliminary data.</text>
</comment>
<sequence>MGTFVATLSALSVARQTPAEVAAACDRFDLRCRVVGVLDQVPVTMLLSQLPAEAGPSAVRLDEVVFDGGGSADVLPNPRSRPRLNTSRC</sequence>
<dbReference type="RefSeq" id="WP_203702538.1">
    <property type="nucleotide sequence ID" value="NZ_BAAALU010000001.1"/>
</dbReference>
<protein>
    <submittedName>
        <fullName evidence="2">Uncharacterized protein</fullName>
    </submittedName>
</protein>
<name>A0ABQ4C1J3_9ACTN</name>
<proteinExistence type="predicted"/>
<keyword evidence="3" id="KW-1185">Reference proteome</keyword>
<evidence type="ECO:0000313" key="2">
    <source>
        <dbReference type="EMBL" id="GIF56655.1"/>
    </source>
</evidence>
<evidence type="ECO:0000313" key="3">
    <source>
        <dbReference type="Proteomes" id="UP000624325"/>
    </source>
</evidence>
<reference evidence="2 3" key="1">
    <citation type="submission" date="2021-01" db="EMBL/GenBank/DDBJ databases">
        <title>Whole genome shotgun sequence of Asanoa iriomotensis NBRC 100142.</title>
        <authorList>
            <person name="Komaki H."/>
            <person name="Tamura T."/>
        </authorList>
    </citation>
    <scope>NUCLEOTIDE SEQUENCE [LARGE SCALE GENOMIC DNA]</scope>
    <source>
        <strain evidence="2 3">NBRC 100142</strain>
    </source>
</reference>
<organism evidence="2 3">
    <name type="scientific">Asanoa iriomotensis</name>
    <dbReference type="NCBI Taxonomy" id="234613"/>
    <lineage>
        <taxon>Bacteria</taxon>
        <taxon>Bacillati</taxon>
        <taxon>Actinomycetota</taxon>
        <taxon>Actinomycetes</taxon>
        <taxon>Micromonosporales</taxon>
        <taxon>Micromonosporaceae</taxon>
        <taxon>Asanoa</taxon>
    </lineage>
</organism>
<evidence type="ECO:0000256" key="1">
    <source>
        <dbReference type="SAM" id="MobiDB-lite"/>
    </source>
</evidence>